<sequence>MCGKRVVQILEEDFIKALVQGYEIDEDEAKQFLEELIRDGEIKRLPDGKTLEFNDHGCDGCKCNHGDDDDGCGGCGGC</sequence>
<evidence type="ECO:0000313" key="1">
    <source>
        <dbReference type="EMBL" id="PIT88099.1"/>
    </source>
</evidence>
<protein>
    <submittedName>
        <fullName evidence="1">Uncharacterized protein</fullName>
    </submittedName>
</protein>
<comment type="caution">
    <text evidence="1">The sequence shown here is derived from an EMBL/GenBank/DDBJ whole genome shotgun (WGS) entry which is preliminary data.</text>
</comment>
<accession>A0A2M6W5K9</accession>
<proteinExistence type="predicted"/>
<organism evidence="1 2">
    <name type="scientific">Candidatus Magasanikbacteria bacterium CG10_big_fil_rev_8_21_14_0_10_36_32</name>
    <dbReference type="NCBI Taxonomy" id="1974646"/>
    <lineage>
        <taxon>Bacteria</taxon>
        <taxon>Candidatus Magasanikiibacteriota</taxon>
    </lineage>
</organism>
<dbReference type="AlphaFoldDB" id="A0A2M6W5K9"/>
<dbReference type="EMBL" id="PFBV01000005">
    <property type="protein sequence ID" value="PIT88099.1"/>
    <property type="molecule type" value="Genomic_DNA"/>
</dbReference>
<reference evidence="2" key="1">
    <citation type="submission" date="2017-09" db="EMBL/GenBank/DDBJ databases">
        <title>Depth-based differentiation of microbial function through sediment-hosted aquifers and enrichment of novel symbionts in the deep terrestrial subsurface.</title>
        <authorList>
            <person name="Probst A.J."/>
            <person name="Ladd B."/>
            <person name="Jarett J.K."/>
            <person name="Geller-Mcgrath D.E."/>
            <person name="Sieber C.M.K."/>
            <person name="Emerson J.B."/>
            <person name="Anantharaman K."/>
            <person name="Thomas B.C."/>
            <person name="Malmstrom R."/>
            <person name="Stieglmeier M."/>
            <person name="Klingl A."/>
            <person name="Woyke T."/>
            <person name="Ryan C.M."/>
            <person name="Banfield J.F."/>
        </authorList>
    </citation>
    <scope>NUCLEOTIDE SEQUENCE [LARGE SCALE GENOMIC DNA]</scope>
</reference>
<gene>
    <name evidence="1" type="ORF">COU29_03740</name>
</gene>
<evidence type="ECO:0000313" key="2">
    <source>
        <dbReference type="Proteomes" id="UP000231426"/>
    </source>
</evidence>
<dbReference type="Proteomes" id="UP000231426">
    <property type="component" value="Unassembled WGS sequence"/>
</dbReference>
<name>A0A2M6W5K9_9BACT</name>